<dbReference type="PANTHER" id="PTHR32182:SF22">
    <property type="entry name" value="ATP-DEPENDENT ENDONUCLEASE, OLD FAMILY-RELATED"/>
    <property type="match status" value="1"/>
</dbReference>
<evidence type="ECO:0000259" key="1">
    <source>
        <dbReference type="Pfam" id="PF13304"/>
    </source>
</evidence>
<dbReference type="AlphaFoldDB" id="A0A1V1NY89"/>
<comment type="caution">
    <text evidence="2">The sequence shown here is derived from an EMBL/GenBank/DDBJ whole genome shotgun (WGS) entry which is preliminary data.</text>
</comment>
<dbReference type="Proteomes" id="UP000189670">
    <property type="component" value="Unassembled WGS sequence"/>
</dbReference>
<dbReference type="GO" id="GO:0005524">
    <property type="term" value="F:ATP binding"/>
    <property type="evidence" value="ECO:0007669"/>
    <property type="project" value="InterPro"/>
</dbReference>
<dbReference type="GO" id="GO:0000731">
    <property type="term" value="P:DNA synthesis involved in DNA repair"/>
    <property type="evidence" value="ECO:0007669"/>
    <property type="project" value="TreeGrafter"/>
</dbReference>
<evidence type="ECO:0000313" key="2">
    <source>
        <dbReference type="EMBL" id="ETR67567.1"/>
    </source>
</evidence>
<dbReference type="SUPFAM" id="SSF52540">
    <property type="entry name" value="P-loop containing nucleoside triphosphate hydrolases"/>
    <property type="match status" value="1"/>
</dbReference>
<dbReference type="PANTHER" id="PTHR32182">
    <property type="entry name" value="DNA REPLICATION AND REPAIR PROTEIN RECF"/>
    <property type="match status" value="1"/>
</dbReference>
<sequence length="308" mass="35572">MNAMINKISINGYKSFKDLKQFPLMSLNILIGANGSGKSNFIEYFVFLKEIISKRMQFYVNKKGGADMHLYLGPKETEQIKSSLDIGEYQYRLILESTVDNRLVFNQELLEYQNQEAEFKSGHDESVLASNSSKVVQTFYHFINRWTHYHFHDTCENSYIRRQHSIRDYEKLRPDGRNLAAFLYHLKNTDKDRYDLIRDTTQIVAPFFNDFVLRPKLQSNGDEIIELEWAQTNTDYPFHPGQLSDGTLRFISLATALLQKPSAPVMLFDEPELGLHPNALNVLAGLFKQASYHTQIIIATQSATLLNI</sequence>
<accession>A0A1V1NY89</accession>
<feature type="domain" description="ATPase AAA-type core" evidence="1">
    <location>
        <begin position="27"/>
        <end position="307"/>
    </location>
</feature>
<dbReference type="Pfam" id="PF13304">
    <property type="entry name" value="AAA_21"/>
    <property type="match status" value="1"/>
</dbReference>
<dbReference type="Gene3D" id="3.40.50.300">
    <property type="entry name" value="P-loop containing nucleotide triphosphate hydrolases"/>
    <property type="match status" value="1"/>
</dbReference>
<protein>
    <submittedName>
        <fullName evidence="2">SMC domain-containing protein</fullName>
    </submittedName>
</protein>
<dbReference type="CDD" id="cd00267">
    <property type="entry name" value="ABC_ATPase"/>
    <property type="match status" value="1"/>
</dbReference>
<name>A0A1V1NY89_9BACT</name>
<reference evidence="3" key="1">
    <citation type="submission" date="2012-11" db="EMBL/GenBank/DDBJ databases">
        <authorList>
            <person name="Lucero-Rivera Y.E."/>
            <person name="Tovar-Ramirez D."/>
        </authorList>
    </citation>
    <scope>NUCLEOTIDE SEQUENCE [LARGE SCALE GENOMIC DNA]</scope>
    <source>
        <strain evidence="3">Araruama</strain>
    </source>
</reference>
<dbReference type="GO" id="GO:0016887">
    <property type="term" value="F:ATP hydrolysis activity"/>
    <property type="evidence" value="ECO:0007669"/>
    <property type="project" value="InterPro"/>
</dbReference>
<organism evidence="2 3">
    <name type="scientific">Candidatus Magnetoglobus multicellularis str. Araruama</name>
    <dbReference type="NCBI Taxonomy" id="890399"/>
    <lineage>
        <taxon>Bacteria</taxon>
        <taxon>Pseudomonadati</taxon>
        <taxon>Thermodesulfobacteriota</taxon>
        <taxon>Desulfobacteria</taxon>
        <taxon>Desulfobacterales</taxon>
        <taxon>Desulfobacteraceae</taxon>
        <taxon>Candidatus Magnetoglobus</taxon>
    </lineage>
</organism>
<evidence type="ECO:0000313" key="3">
    <source>
        <dbReference type="Proteomes" id="UP000189670"/>
    </source>
</evidence>
<dbReference type="InterPro" id="IPR027417">
    <property type="entry name" value="P-loop_NTPase"/>
</dbReference>
<dbReference type="InterPro" id="IPR003959">
    <property type="entry name" value="ATPase_AAA_core"/>
</dbReference>
<proteinExistence type="predicted"/>
<dbReference type="EMBL" id="ATBP01001319">
    <property type="protein sequence ID" value="ETR67567.1"/>
    <property type="molecule type" value="Genomic_DNA"/>
</dbReference>
<gene>
    <name evidence="2" type="ORF">OMM_05070</name>
</gene>
<dbReference type="GO" id="GO:0006302">
    <property type="term" value="P:double-strand break repair"/>
    <property type="evidence" value="ECO:0007669"/>
    <property type="project" value="TreeGrafter"/>
</dbReference>